<feature type="signal peptide" evidence="1">
    <location>
        <begin position="1"/>
        <end position="22"/>
    </location>
</feature>
<reference evidence="2 3" key="1">
    <citation type="submission" date="2019-06" db="EMBL/GenBank/DDBJ databases">
        <title>Draft genome of Aliikangiella marina GYP-15.</title>
        <authorList>
            <person name="Wang G."/>
        </authorList>
    </citation>
    <scope>NUCLEOTIDE SEQUENCE [LARGE SCALE GENOMIC DNA]</scope>
    <source>
        <strain evidence="2 3">GYP-15</strain>
    </source>
</reference>
<dbReference type="AlphaFoldDB" id="A0A545TJ19"/>
<dbReference type="RefSeq" id="WP_142888557.1">
    <property type="nucleotide sequence ID" value="NZ_VIKR01000001.1"/>
</dbReference>
<dbReference type="Pfam" id="PF07027">
    <property type="entry name" value="DUF1318"/>
    <property type="match status" value="1"/>
</dbReference>
<organism evidence="2 3">
    <name type="scientific">Aliikangiella marina</name>
    <dbReference type="NCBI Taxonomy" id="1712262"/>
    <lineage>
        <taxon>Bacteria</taxon>
        <taxon>Pseudomonadati</taxon>
        <taxon>Pseudomonadota</taxon>
        <taxon>Gammaproteobacteria</taxon>
        <taxon>Oceanospirillales</taxon>
        <taxon>Pleioneaceae</taxon>
        <taxon>Aliikangiella</taxon>
    </lineage>
</organism>
<proteinExistence type="predicted"/>
<dbReference type="EMBL" id="VIKR01000001">
    <property type="protein sequence ID" value="TQV77197.1"/>
    <property type="molecule type" value="Genomic_DNA"/>
</dbReference>
<gene>
    <name evidence="2" type="ORF">FLL45_04420</name>
</gene>
<evidence type="ECO:0000313" key="2">
    <source>
        <dbReference type="EMBL" id="TQV77197.1"/>
    </source>
</evidence>
<name>A0A545TJ19_9GAMM</name>
<feature type="chain" id="PRO_5022006892" evidence="1">
    <location>
        <begin position="23"/>
        <end position="109"/>
    </location>
</feature>
<dbReference type="OrthoDB" id="9798130at2"/>
<dbReference type="PIRSF" id="PIRSF025560">
    <property type="entry name" value="UCP025560"/>
    <property type="match status" value="1"/>
</dbReference>
<protein>
    <submittedName>
        <fullName evidence="2">DUF1318 domain-containing protein</fullName>
    </submittedName>
</protein>
<accession>A0A545TJ19</accession>
<evidence type="ECO:0000256" key="1">
    <source>
        <dbReference type="SAM" id="SignalP"/>
    </source>
</evidence>
<comment type="caution">
    <text evidence="2">The sequence shown here is derived from an EMBL/GenBank/DDBJ whole genome shotgun (WGS) entry which is preliminary data.</text>
</comment>
<dbReference type="InterPro" id="IPR008309">
    <property type="entry name" value="YdbL"/>
</dbReference>
<keyword evidence="1" id="KW-0732">Signal</keyword>
<evidence type="ECO:0000313" key="3">
    <source>
        <dbReference type="Proteomes" id="UP000317839"/>
    </source>
</evidence>
<keyword evidence="3" id="KW-1185">Reference proteome</keyword>
<sequence length="109" mass="11784">MKILTKLTTAFLVLMLALPVAAADLSSAKAQGLIGEMSTGYIGFVTNQVPDDVKELVATANAKRKAKFQALAKKQNISVDQVAKIAAATFFEKTKPGNYINQNGRWIKK</sequence>
<dbReference type="Proteomes" id="UP000317839">
    <property type="component" value="Unassembled WGS sequence"/>
</dbReference>